<dbReference type="EMBL" id="MIJF01000015">
    <property type="protein sequence ID" value="OEF99703.1"/>
    <property type="molecule type" value="Genomic_DNA"/>
</dbReference>
<dbReference type="OrthoDB" id="9800213at2"/>
<dbReference type="InterPro" id="IPR012354">
    <property type="entry name" value="Esterase_lipase"/>
</dbReference>
<dbReference type="InterPro" id="IPR029058">
    <property type="entry name" value="AB_hydrolase_fold"/>
</dbReference>
<gene>
    <name evidence="4" type="ORF">BHF71_07695</name>
</gene>
<evidence type="ECO:0000313" key="5">
    <source>
        <dbReference type="Proteomes" id="UP000243739"/>
    </source>
</evidence>
<reference evidence="4 5" key="1">
    <citation type="submission" date="2016-09" db="EMBL/GenBank/DDBJ databases">
        <title>Draft genome sequence for the type strain of Vulcanibacillus modesticaldus BR, a strictly anaerobic, moderately thermophilic, and nitrate-reducing bacterium from deep sea-hydrothermal vents of the Mid-Atlantic Ridge.</title>
        <authorList>
            <person name="Abin C.A."/>
            <person name="Hollibaugh J.T."/>
        </authorList>
    </citation>
    <scope>NUCLEOTIDE SEQUENCE [LARGE SCALE GENOMIC DNA]</scope>
    <source>
        <strain evidence="4 5">BR</strain>
    </source>
</reference>
<name>A0A1D2YVM2_9BACI</name>
<dbReference type="STRING" id="337097.BHF71_07695"/>
<feature type="active site" description="Nucleophile" evidence="1">
    <location>
        <position position="96"/>
    </location>
</feature>
<feature type="domain" description="Serine aminopeptidase S33" evidence="3">
    <location>
        <begin position="21"/>
        <end position="230"/>
    </location>
</feature>
<dbReference type="InterPro" id="IPR051044">
    <property type="entry name" value="MAG_DAG_Lipase"/>
</dbReference>
<dbReference type="Gene3D" id="3.40.50.1820">
    <property type="entry name" value="alpha/beta hydrolase"/>
    <property type="match status" value="1"/>
</dbReference>
<dbReference type="RefSeq" id="WP_069656424.1">
    <property type="nucleotide sequence ID" value="NZ_MIJF01000015.1"/>
</dbReference>
<dbReference type="PANTHER" id="PTHR11614">
    <property type="entry name" value="PHOSPHOLIPASE-RELATED"/>
    <property type="match status" value="1"/>
</dbReference>
<accession>A0A1D2YVM2</accession>
<evidence type="ECO:0000256" key="1">
    <source>
        <dbReference type="PIRSR" id="PIRSR017388-1"/>
    </source>
</evidence>
<dbReference type="AlphaFoldDB" id="A0A1D2YVM2"/>
<protein>
    <recommendedName>
        <fullName evidence="3">Serine aminopeptidase S33 domain-containing protein</fullName>
    </recommendedName>
</protein>
<evidence type="ECO:0000313" key="4">
    <source>
        <dbReference type="EMBL" id="OEF99703.1"/>
    </source>
</evidence>
<feature type="binding site" evidence="2">
    <location>
        <position position="27"/>
    </location>
    <ligand>
        <name>substrate</name>
    </ligand>
</feature>
<evidence type="ECO:0000259" key="3">
    <source>
        <dbReference type="Pfam" id="PF12146"/>
    </source>
</evidence>
<sequence>MKITKRRPDPFFYEGKKEVGILLIHGFTGSPAELSLLGKFLHQTGYTVYAPLLAGHGKTPEEMKKTNKDDWWNSVLEAYEHLKQKGYDRIIAIGLSMGGILALKLAMEKPLLAVIPMAAPIFVHDRRVALTRWLKYFITYSVKEKKEEHIESQLASYDRVPVICVESLHKLIKEVKVSLNKVGIPTLVIQGMNDETVVPESANYIFNNINSTLKEIKWYHQSTHIITLDNEREKLFEDIRLFLERVSK</sequence>
<dbReference type="InterPro" id="IPR022742">
    <property type="entry name" value="Hydrolase_4"/>
</dbReference>
<keyword evidence="5" id="KW-1185">Reference proteome</keyword>
<dbReference type="Proteomes" id="UP000243739">
    <property type="component" value="Unassembled WGS sequence"/>
</dbReference>
<dbReference type="PIRSF" id="PIRSF017388">
    <property type="entry name" value="Esterase_lipase"/>
    <property type="match status" value="1"/>
</dbReference>
<feature type="active site" description="Charge relay system" evidence="1">
    <location>
        <position position="194"/>
    </location>
</feature>
<dbReference type="SUPFAM" id="SSF53474">
    <property type="entry name" value="alpha/beta-Hydrolases"/>
    <property type="match status" value="1"/>
</dbReference>
<proteinExistence type="predicted"/>
<organism evidence="4 5">
    <name type="scientific">Vulcanibacillus modesticaldus</name>
    <dbReference type="NCBI Taxonomy" id="337097"/>
    <lineage>
        <taxon>Bacteria</taxon>
        <taxon>Bacillati</taxon>
        <taxon>Bacillota</taxon>
        <taxon>Bacilli</taxon>
        <taxon>Bacillales</taxon>
        <taxon>Bacillaceae</taxon>
        <taxon>Vulcanibacillus</taxon>
    </lineage>
</organism>
<comment type="caution">
    <text evidence="4">The sequence shown here is derived from an EMBL/GenBank/DDBJ whole genome shotgun (WGS) entry which is preliminary data.</text>
</comment>
<evidence type="ECO:0000256" key="2">
    <source>
        <dbReference type="PIRSR" id="PIRSR017388-2"/>
    </source>
</evidence>
<dbReference type="GO" id="GO:0052689">
    <property type="term" value="F:carboxylic ester hydrolase activity"/>
    <property type="evidence" value="ECO:0007669"/>
    <property type="project" value="InterPro"/>
</dbReference>
<feature type="binding site" evidence="2">
    <location>
        <position position="97"/>
    </location>
    <ligand>
        <name>substrate</name>
    </ligand>
</feature>
<dbReference type="Pfam" id="PF12146">
    <property type="entry name" value="Hydrolase_4"/>
    <property type="match status" value="1"/>
</dbReference>
<feature type="active site" description="Charge relay system" evidence="1">
    <location>
        <position position="224"/>
    </location>
</feature>